<dbReference type="AlphaFoldDB" id="A0A1D8IJT7"/>
<comment type="cofactor">
    <cofactor evidence="2">
        <name>Mg(2+)</name>
        <dbReference type="ChEBI" id="CHEBI:18420"/>
    </cofactor>
</comment>
<organism evidence="14 15">
    <name type="scientific">Acidihalobacter yilgarnensis</name>
    <dbReference type="NCBI Taxonomy" id="2819280"/>
    <lineage>
        <taxon>Bacteria</taxon>
        <taxon>Pseudomonadati</taxon>
        <taxon>Pseudomonadota</taxon>
        <taxon>Gammaproteobacteria</taxon>
        <taxon>Chromatiales</taxon>
        <taxon>Ectothiorhodospiraceae</taxon>
        <taxon>Acidihalobacter</taxon>
    </lineage>
</organism>
<keyword evidence="6" id="KW-0597">Phosphoprotein</keyword>
<dbReference type="GO" id="GO:0005975">
    <property type="term" value="P:carbohydrate metabolic process"/>
    <property type="evidence" value="ECO:0007669"/>
    <property type="project" value="InterPro"/>
</dbReference>
<evidence type="ECO:0000256" key="6">
    <source>
        <dbReference type="ARBA" id="ARBA00022553"/>
    </source>
</evidence>
<dbReference type="PANTHER" id="PTHR43771">
    <property type="entry name" value="PHOSPHOMANNOMUTASE"/>
    <property type="match status" value="1"/>
</dbReference>
<comment type="pathway">
    <text evidence="3">Nucleotide-sugar biosynthesis; GDP-alpha-D-mannose biosynthesis; alpha-D-mannose 1-phosphate from D-fructose 6-phosphate: step 2/2.</text>
</comment>
<protein>
    <recommendedName>
        <fullName evidence="5">phosphomannomutase</fullName>
        <ecNumber evidence="5">5.4.2.8</ecNumber>
    </recommendedName>
</protein>
<dbReference type="RefSeq" id="WP_070077107.1">
    <property type="nucleotide sequence ID" value="NZ_CP017415.1"/>
</dbReference>
<dbReference type="Pfam" id="PF00408">
    <property type="entry name" value="PGM_PMM_IV"/>
    <property type="match status" value="1"/>
</dbReference>
<dbReference type="InterPro" id="IPR036900">
    <property type="entry name" value="A-D-PHexomutase_C_sf"/>
</dbReference>
<evidence type="ECO:0000313" key="15">
    <source>
        <dbReference type="Proteomes" id="UP000095401"/>
    </source>
</evidence>
<proteinExistence type="inferred from homology"/>
<evidence type="ECO:0000259" key="11">
    <source>
        <dbReference type="Pfam" id="PF02878"/>
    </source>
</evidence>
<dbReference type="InterPro" id="IPR005844">
    <property type="entry name" value="A-D-PHexomutase_a/b/a-I"/>
</dbReference>
<dbReference type="Gene3D" id="3.30.310.50">
    <property type="entry name" value="Alpha-D-phosphohexomutase, C-terminal domain"/>
    <property type="match status" value="1"/>
</dbReference>
<keyword evidence="8" id="KW-0460">Magnesium</keyword>
<dbReference type="Pfam" id="PF02880">
    <property type="entry name" value="PGM_PMM_III"/>
    <property type="match status" value="1"/>
</dbReference>
<reference evidence="15" key="1">
    <citation type="submission" date="2016-09" db="EMBL/GenBank/DDBJ databases">
        <title>Acidihalobacter prosperus F5.</title>
        <authorList>
            <person name="Khaleque H.N."/>
            <person name="Ramsay J.P."/>
            <person name="Kaksonen A.H."/>
            <person name="Boxall N.J."/>
            <person name="Watkin E.L.J."/>
        </authorList>
    </citation>
    <scope>NUCLEOTIDE SEQUENCE [LARGE SCALE GENOMIC DNA]</scope>
    <source>
        <strain evidence="15">F5</strain>
    </source>
</reference>
<evidence type="ECO:0000256" key="8">
    <source>
        <dbReference type="ARBA" id="ARBA00022842"/>
    </source>
</evidence>
<dbReference type="InterPro" id="IPR005841">
    <property type="entry name" value="Alpha-D-phosphohexomutase_SF"/>
</dbReference>
<dbReference type="GO" id="GO:0046872">
    <property type="term" value="F:metal ion binding"/>
    <property type="evidence" value="ECO:0007669"/>
    <property type="project" value="UniProtKB-KW"/>
</dbReference>
<evidence type="ECO:0000256" key="7">
    <source>
        <dbReference type="ARBA" id="ARBA00022723"/>
    </source>
</evidence>
<evidence type="ECO:0000256" key="9">
    <source>
        <dbReference type="ARBA" id="ARBA00023235"/>
    </source>
</evidence>
<name>A0A1D8IJT7_9GAMM</name>
<evidence type="ECO:0000256" key="5">
    <source>
        <dbReference type="ARBA" id="ARBA00012730"/>
    </source>
</evidence>
<comment type="similarity">
    <text evidence="4">Belongs to the phosphohexose mutase family.</text>
</comment>
<dbReference type="InterPro" id="IPR016055">
    <property type="entry name" value="A-D-PHexomutase_a/b/a-I/II/III"/>
</dbReference>
<dbReference type="SUPFAM" id="SSF55957">
    <property type="entry name" value="Phosphoglucomutase, C-terminal domain"/>
    <property type="match status" value="1"/>
</dbReference>
<dbReference type="PRINTS" id="PR00509">
    <property type="entry name" value="PGMPMM"/>
</dbReference>
<accession>A0A1D8IJT7</accession>
<feature type="domain" description="Alpha-D-phosphohexomutase alpha/beta/alpha" evidence="11">
    <location>
        <begin position="8"/>
        <end position="138"/>
    </location>
</feature>
<evidence type="ECO:0000256" key="3">
    <source>
        <dbReference type="ARBA" id="ARBA00004699"/>
    </source>
</evidence>
<evidence type="ECO:0000256" key="4">
    <source>
        <dbReference type="ARBA" id="ARBA00010231"/>
    </source>
</evidence>
<dbReference type="InterPro" id="IPR005845">
    <property type="entry name" value="A-D-PHexomutase_a/b/a-II"/>
</dbReference>
<evidence type="ECO:0000259" key="12">
    <source>
        <dbReference type="Pfam" id="PF02879"/>
    </source>
</evidence>
<feature type="domain" description="Alpha-D-phosphohexomutase alpha/beta/alpha" evidence="13">
    <location>
        <begin position="256"/>
        <end position="363"/>
    </location>
</feature>
<dbReference type="Gene3D" id="3.40.120.10">
    <property type="entry name" value="Alpha-D-Glucose-1,6-Bisphosphate, subunit A, domain 3"/>
    <property type="match status" value="3"/>
</dbReference>
<evidence type="ECO:0000259" key="13">
    <source>
        <dbReference type="Pfam" id="PF02880"/>
    </source>
</evidence>
<feature type="domain" description="Alpha-D-phosphohexomutase C-terminal" evidence="10">
    <location>
        <begin position="370"/>
        <end position="443"/>
    </location>
</feature>
<keyword evidence="7" id="KW-0479">Metal-binding</keyword>
<evidence type="ECO:0000259" key="10">
    <source>
        <dbReference type="Pfam" id="PF00408"/>
    </source>
</evidence>
<evidence type="ECO:0000256" key="2">
    <source>
        <dbReference type="ARBA" id="ARBA00001946"/>
    </source>
</evidence>
<dbReference type="EMBL" id="CP017415">
    <property type="protein sequence ID" value="AOU96713.1"/>
    <property type="molecule type" value="Genomic_DNA"/>
</dbReference>
<comment type="catalytic activity">
    <reaction evidence="1">
        <text>alpha-D-mannose 1-phosphate = D-mannose 6-phosphate</text>
        <dbReference type="Rhea" id="RHEA:11140"/>
        <dbReference type="ChEBI" id="CHEBI:58409"/>
        <dbReference type="ChEBI" id="CHEBI:58735"/>
        <dbReference type="EC" id="5.4.2.8"/>
    </reaction>
</comment>
<dbReference type="EC" id="5.4.2.8" evidence="5"/>
<keyword evidence="9" id="KW-0413">Isomerase</keyword>
<dbReference type="FunFam" id="3.40.120.10:FF:000021">
    <property type="entry name" value="Phosphomannomutase/phosphoglucomutase"/>
    <property type="match status" value="1"/>
</dbReference>
<dbReference type="Proteomes" id="UP000095401">
    <property type="component" value="Chromosome"/>
</dbReference>
<gene>
    <name evidence="14" type="ORF">BI364_00580</name>
</gene>
<dbReference type="CDD" id="cd03089">
    <property type="entry name" value="PMM_PGM"/>
    <property type="match status" value="1"/>
</dbReference>
<dbReference type="Pfam" id="PF02879">
    <property type="entry name" value="PGM_PMM_II"/>
    <property type="match status" value="1"/>
</dbReference>
<keyword evidence="15" id="KW-1185">Reference proteome</keyword>
<dbReference type="SUPFAM" id="SSF53738">
    <property type="entry name" value="Phosphoglucomutase, first 3 domains"/>
    <property type="match status" value="3"/>
</dbReference>
<sequence>MTAIASSLFRAYDIRGVVDDTLTEDAVHHIGRAFGSEALAQGQHAVVIGRDGRLSGPTLIAVLADGLRSTGIDVIDVGAVPTPVVYFAAEDLGTRTCIALTGSHNPPQYNGLKLVIDGRTLHSEGIQTLRERIERDDYARGQGSLRSLDIGQRYLDRITSDVHLARPLKVGVDCGNGVAGELAPRLIEALGCTVTPLFCEIDGRFPNHHPNPSEPENLADLIACVRTQGLDLGLAFDGDGDRLGVVDGEGRVVWADRQMILYAADVLARNPSATIIFDIKCSRHLAEAIRAHGGEALMWKTGHSLIKAKMQETGALLAGEMSGHVFFKERWYGFDDGLYTAARLLEILSQDARTPTAVFAELPDSINTPELNVHFAEEGAHFAFMQHLKAQADFGDARLTLIDGLRADYPDGWGLVRPSNTTPSLVIRFEAEDVAGLERIQGIFRRQMLAVEPTLTLPF</sequence>
<evidence type="ECO:0000256" key="1">
    <source>
        <dbReference type="ARBA" id="ARBA00000586"/>
    </source>
</evidence>
<feature type="domain" description="Alpha-D-phosphohexomutase alpha/beta/alpha" evidence="12">
    <location>
        <begin position="153"/>
        <end position="250"/>
    </location>
</feature>
<dbReference type="InterPro" id="IPR005843">
    <property type="entry name" value="A-D-PHexomutase_C"/>
</dbReference>
<dbReference type="GO" id="GO:0004615">
    <property type="term" value="F:phosphomannomutase activity"/>
    <property type="evidence" value="ECO:0007669"/>
    <property type="project" value="UniProtKB-EC"/>
</dbReference>
<dbReference type="KEGG" id="aprs:BI364_00580"/>
<dbReference type="Pfam" id="PF02878">
    <property type="entry name" value="PGM_PMM_I"/>
    <property type="match status" value="1"/>
</dbReference>
<dbReference type="PANTHER" id="PTHR43771:SF2">
    <property type="entry name" value="PHOSPHOMANNOMUTASE_PHOSPHOGLUCOMUTASE"/>
    <property type="match status" value="1"/>
</dbReference>
<evidence type="ECO:0000313" key="14">
    <source>
        <dbReference type="EMBL" id="AOU96713.1"/>
    </source>
</evidence>
<dbReference type="InterPro" id="IPR005846">
    <property type="entry name" value="A-D-PHexomutase_a/b/a-III"/>
</dbReference>